<evidence type="ECO:0000256" key="1">
    <source>
        <dbReference type="SAM" id="MobiDB-lite"/>
    </source>
</evidence>
<feature type="region of interest" description="Disordered" evidence="1">
    <location>
        <begin position="1"/>
        <end position="24"/>
    </location>
</feature>
<evidence type="ECO:0008006" key="4">
    <source>
        <dbReference type="Google" id="ProtNLM"/>
    </source>
</evidence>
<proteinExistence type="predicted"/>
<dbReference type="AlphaFoldDB" id="A0A8K1C9S8"/>
<dbReference type="Proteomes" id="UP000794436">
    <property type="component" value="Unassembled WGS sequence"/>
</dbReference>
<protein>
    <recommendedName>
        <fullName evidence="4">BZIP domain-containing protein</fullName>
    </recommendedName>
</protein>
<evidence type="ECO:0000313" key="2">
    <source>
        <dbReference type="EMBL" id="TMW59125.1"/>
    </source>
</evidence>
<dbReference type="CDD" id="cd14686">
    <property type="entry name" value="bZIP"/>
    <property type="match status" value="1"/>
</dbReference>
<sequence length="418" mass="48549">MPPRVAQAPEQSPDESDASLFQDHDSDASLFLEFDLTENGEPNHDGASTKTGTSKRSRRTIKVKMTAEEKKRRNRECMRRLRHRRTILVTEMKGEIRALEQQLDAAVEMSSKRDLTKDSESKSEANQADSPVSDAEARLKKLIRQLREENYWLQKQVARKDEASTRVTELLKAREQVCYPIDFAAFDDAELAAWICNTSHFFPMLPASQVFNIVMESYYVLQENLRIVQTRAENEFPVLGWRDRRWVDNTWANFSLQKTFHRVSTHELVHKTWQILSEFEHISVLQPKAQHMKVLQRLNEHTLVIARHSRLQPHGESFCAIYLLFLMEVSDGFIIGTRSFDADVEKMHPFMCEHMFYGQLFYCFHFRYTTSGGCHLTFSGRVDNAQPHTAQYCITDILLAMLRWESHCVGPVCQIEPS</sequence>
<organism evidence="2 3">
    <name type="scientific">Pythium oligandrum</name>
    <name type="common">Mycoparasitic fungus</name>
    <dbReference type="NCBI Taxonomy" id="41045"/>
    <lineage>
        <taxon>Eukaryota</taxon>
        <taxon>Sar</taxon>
        <taxon>Stramenopiles</taxon>
        <taxon>Oomycota</taxon>
        <taxon>Peronosporomycetes</taxon>
        <taxon>Pythiales</taxon>
        <taxon>Pythiaceae</taxon>
        <taxon>Pythium</taxon>
    </lineage>
</organism>
<feature type="region of interest" description="Disordered" evidence="1">
    <location>
        <begin position="37"/>
        <end position="59"/>
    </location>
</feature>
<feature type="region of interest" description="Disordered" evidence="1">
    <location>
        <begin position="110"/>
        <end position="134"/>
    </location>
</feature>
<keyword evidence="3" id="KW-1185">Reference proteome</keyword>
<gene>
    <name evidence="2" type="ORF">Poli38472_007270</name>
</gene>
<accession>A0A8K1C9S8</accession>
<name>A0A8K1C9S8_PYTOL</name>
<dbReference type="OrthoDB" id="164633at2759"/>
<comment type="caution">
    <text evidence="2">The sequence shown here is derived from an EMBL/GenBank/DDBJ whole genome shotgun (WGS) entry which is preliminary data.</text>
</comment>
<dbReference type="EMBL" id="SPLM01000110">
    <property type="protein sequence ID" value="TMW59125.1"/>
    <property type="molecule type" value="Genomic_DNA"/>
</dbReference>
<reference evidence="2" key="1">
    <citation type="submission" date="2019-03" db="EMBL/GenBank/DDBJ databases">
        <title>Long read genome sequence of the mycoparasitic Pythium oligandrum ATCC 38472 isolated from sugarbeet rhizosphere.</title>
        <authorList>
            <person name="Gaulin E."/>
        </authorList>
    </citation>
    <scope>NUCLEOTIDE SEQUENCE</scope>
    <source>
        <strain evidence="2">ATCC 38472_TT</strain>
    </source>
</reference>
<evidence type="ECO:0000313" key="3">
    <source>
        <dbReference type="Proteomes" id="UP000794436"/>
    </source>
</evidence>
<feature type="compositionally biased region" description="Basic and acidic residues" evidence="1">
    <location>
        <begin position="110"/>
        <end position="123"/>
    </location>
</feature>